<keyword evidence="2" id="KW-0472">Membrane</keyword>
<feature type="transmembrane region" description="Helical" evidence="2">
    <location>
        <begin position="16"/>
        <end position="33"/>
    </location>
</feature>
<dbReference type="Proteomes" id="UP000299102">
    <property type="component" value="Unassembled WGS sequence"/>
</dbReference>
<comment type="caution">
    <text evidence="3">The sequence shown here is derived from an EMBL/GenBank/DDBJ whole genome shotgun (WGS) entry which is preliminary data.</text>
</comment>
<sequence length="92" mass="10476">MEPEGKHRNSIMKQRILAVFGLVEIVLRCILTMNDFQGLMMQLEGSENGAGSLETPSSDPESQSWSKSISVPTQIWLDILFRYEMSDFIIRP</sequence>
<dbReference type="OrthoDB" id="7339153at2759"/>
<accession>A0A4C1XLB8</accession>
<protein>
    <submittedName>
        <fullName evidence="3">Uncharacterized protein</fullName>
    </submittedName>
</protein>
<keyword evidence="2" id="KW-0812">Transmembrane</keyword>
<keyword evidence="2" id="KW-1133">Transmembrane helix</keyword>
<keyword evidence="4" id="KW-1185">Reference proteome</keyword>
<feature type="region of interest" description="Disordered" evidence="1">
    <location>
        <begin position="46"/>
        <end position="66"/>
    </location>
</feature>
<dbReference type="AlphaFoldDB" id="A0A4C1XLB8"/>
<feature type="compositionally biased region" description="Polar residues" evidence="1">
    <location>
        <begin position="54"/>
        <end position="66"/>
    </location>
</feature>
<evidence type="ECO:0000256" key="1">
    <source>
        <dbReference type="SAM" id="MobiDB-lite"/>
    </source>
</evidence>
<organism evidence="3 4">
    <name type="scientific">Eumeta variegata</name>
    <name type="common">Bagworm moth</name>
    <name type="synonym">Eumeta japonica</name>
    <dbReference type="NCBI Taxonomy" id="151549"/>
    <lineage>
        <taxon>Eukaryota</taxon>
        <taxon>Metazoa</taxon>
        <taxon>Ecdysozoa</taxon>
        <taxon>Arthropoda</taxon>
        <taxon>Hexapoda</taxon>
        <taxon>Insecta</taxon>
        <taxon>Pterygota</taxon>
        <taxon>Neoptera</taxon>
        <taxon>Endopterygota</taxon>
        <taxon>Lepidoptera</taxon>
        <taxon>Glossata</taxon>
        <taxon>Ditrysia</taxon>
        <taxon>Tineoidea</taxon>
        <taxon>Psychidae</taxon>
        <taxon>Oiketicinae</taxon>
        <taxon>Eumeta</taxon>
    </lineage>
</organism>
<reference evidence="3 4" key="1">
    <citation type="journal article" date="2019" name="Commun. Biol.">
        <title>The bagworm genome reveals a unique fibroin gene that provides high tensile strength.</title>
        <authorList>
            <person name="Kono N."/>
            <person name="Nakamura H."/>
            <person name="Ohtoshi R."/>
            <person name="Tomita M."/>
            <person name="Numata K."/>
            <person name="Arakawa K."/>
        </authorList>
    </citation>
    <scope>NUCLEOTIDE SEQUENCE [LARGE SCALE GENOMIC DNA]</scope>
</reference>
<gene>
    <name evidence="3" type="ORF">EVAR_50035_1</name>
</gene>
<evidence type="ECO:0000313" key="3">
    <source>
        <dbReference type="EMBL" id="GBP63079.1"/>
    </source>
</evidence>
<evidence type="ECO:0000256" key="2">
    <source>
        <dbReference type="SAM" id="Phobius"/>
    </source>
</evidence>
<evidence type="ECO:0000313" key="4">
    <source>
        <dbReference type="Proteomes" id="UP000299102"/>
    </source>
</evidence>
<name>A0A4C1XLB8_EUMVA</name>
<dbReference type="EMBL" id="BGZK01000858">
    <property type="protein sequence ID" value="GBP63079.1"/>
    <property type="molecule type" value="Genomic_DNA"/>
</dbReference>
<proteinExistence type="predicted"/>